<dbReference type="InterPro" id="IPR001680">
    <property type="entry name" value="WD40_rpt"/>
</dbReference>
<feature type="compositionally biased region" description="Polar residues" evidence="5">
    <location>
        <begin position="745"/>
        <end position="757"/>
    </location>
</feature>
<dbReference type="PROSITE" id="PS50294">
    <property type="entry name" value="WD_REPEATS_REGION"/>
    <property type="match status" value="1"/>
</dbReference>
<protein>
    <submittedName>
        <fullName evidence="7">Regulatory-associated protein of mTOR-like</fullName>
    </submittedName>
</protein>
<evidence type="ECO:0000256" key="3">
    <source>
        <dbReference type="ARBA" id="ARBA00022737"/>
    </source>
</evidence>
<dbReference type="GO" id="GO:0010506">
    <property type="term" value="P:regulation of autophagy"/>
    <property type="evidence" value="ECO:0000318"/>
    <property type="project" value="GO_Central"/>
</dbReference>
<evidence type="ECO:0000256" key="4">
    <source>
        <dbReference type="PROSITE-ProRule" id="PRU00221"/>
    </source>
</evidence>
<evidence type="ECO:0000259" key="6">
    <source>
        <dbReference type="SMART" id="SM01302"/>
    </source>
</evidence>
<dbReference type="InterPro" id="IPR015943">
    <property type="entry name" value="WD40/YVTN_repeat-like_dom_sf"/>
</dbReference>
<evidence type="ECO:0000256" key="5">
    <source>
        <dbReference type="SAM" id="MobiDB-lite"/>
    </source>
</evidence>
<dbReference type="InterPro" id="IPR029347">
    <property type="entry name" value="Raptor_N"/>
</dbReference>
<feature type="compositionally biased region" description="Basic and acidic residues" evidence="5">
    <location>
        <begin position="826"/>
        <end position="837"/>
    </location>
</feature>
<dbReference type="InParanoid" id="F6QRG3"/>
<dbReference type="GO" id="GO:0038202">
    <property type="term" value="P:TORC1 signaling"/>
    <property type="evidence" value="ECO:0000318"/>
    <property type="project" value="GO_Central"/>
</dbReference>
<dbReference type="FunCoup" id="F6QRG3">
    <property type="interactions" value="101"/>
</dbReference>
<evidence type="ECO:0000256" key="2">
    <source>
        <dbReference type="ARBA" id="ARBA00022574"/>
    </source>
</evidence>
<dbReference type="FunFam" id="1.25.10.10:FF:000276">
    <property type="entry name" value="Regulatory-associated protein of mTOR isoform 1"/>
    <property type="match status" value="1"/>
</dbReference>
<feature type="domain" description="Raptor N-terminal CASPase-like" evidence="6">
    <location>
        <begin position="31"/>
        <end position="184"/>
    </location>
</feature>
<name>F6QRG3_CIOIN</name>
<dbReference type="HOGENOM" id="CLU_001136_3_1_1"/>
<dbReference type="PROSITE" id="PS50082">
    <property type="entry name" value="WD_REPEATS_2"/>
    <property type="match status" value="1"/>
</dbReference>
<dbReference type="SUPFAM" id="SSF48371">
    <property type="entry name" value="ARM repeat"/>
    <property type="match status" value="1"/>
</dbReference>
<dbReference type="GO" id="GO:0009267">
    <property type="term" value="P:cellular response to starvation"/>
    <property type="evidence" value="ECO:0000318"/>
    <property type="project" value="GO_Central"/>
</dbReference>
<dbReference type="SMART" id="SM00320">
    <property type="entry name" value="WD40"/>
    <property type="match status" value="6"/>
</dbReference>
<dbReference type="Proteomes" id="UP000008144">
    <property type="component" value="Unassembled WGS sequence"/>
</dbReference>
<dbReference type="Pfam" id="PF14538">
    <property type="entry name" value="Raptor_N"/>
    <property type="match status" value="1"/>
</dbReference>
<feature type="region of interest" description="Disordered" evidence="5">
    <location>
        <begin position="745"/>
        <end position="764"/>
    </location>
</feature>
<proteinExistence type="inferred from homology"/>
<dbReference type="InterPro" id="IPR016024">
    <property type="entry name" value="ARM-type_fold"/>
</dbReference>
<reference evidence="7" key="3">
    <citation type="submission" date="2025-09" db="UniProtKB">
        <authorList>
            <consortium name="Ensembl"/>
        </authorList>
    </citation>
    <scope>IDENTIFICATION</scope>
</reference>
<sequence>MQLPLAYTEKRHHDKIAKPQTVSQAWRMKERMKTVSVALVLCLNVGVDPPDVVKTTPCARKECWIDPLSNSPQKALENIGNTLQKQYERWQPRARYKQSLDPTVEDVKRLCTSLRRNAKEERVLFHYNGHGVPKPTANGEIWVFNKTYTQYIPLSIFDLQTWMGSPSIFVYDCSSAGLIVNSFKSFAEQREQEQRVNVLHSPTNTCNPKNCIQLAACSSNQLLPMNPELPADLFTSCLSTPIKTALQWFCHQRQGTLSPGITLDLIEKIPGRLNDRRTPLGELNWVFTAITDTIAWNILPRELFQKLFRQDLLVASLFRNFLLAERIMRSYRCTPVSDPPLPPTFRHPMWGAWDHAVDVCLSQLPQMLNEETKYVFKNSPFFAEQLTAFQVWLTLGIENRQPPEQLPIVLQVLLSQVHRLRALDLLGRFLDLGPWAVSLALSVGIFPYVLKLLQSLAKELRPLLVFIWAKILAVDGTCQSDLVKDGGHQYFLRALQDPMMSASHRTMAAFVLAEIVNHNRAGQEVCLQRNIVSISLDQLDNDIIVSTPRLKQWVAICLGRIWTNYDDARWRGVLDQAHVKLYELLDHPHPEVRASAIYSLGTFVDNQPEYGSDHAAHINQAVGATLAPLVKREASVLVRCELATALQRLVSCYDSSFAAIAFRFVYFNAIYPSTHTGSSYSSVNAHIWKVLLWLATDPHPLVSRLATTVVAGVMDRVDMFVDFQFQMLAGLTSDLMAREQHSRYLQTPDVSSAPNSPRSRRKYSENVSENKITFLFHFSLFEINTSNQISSMFDIEPKYLYSSAVVGSPSMIPIQLPPYPTIRKVFDKGPDQPTREENNEEVLEEEEREKRRRKLEKKLIKQQRKQPTISTDTSRLGDQQFFNKNHRKAVDLTFHPYNNDLFVADAHGVSVWSWEKGQRKFYLQNTNPPQTTISSVQLINQHDSALLVVASDDGCLRVWQNCCGESIIEPTLVSAWKAMSDNIPSSRRAGLVTHWDQRTLRIYTGGDSRNIQVWDTITERKEKEFQTGADSSVTCMTLGHGLLTTGFGDGTVRLFDTRGRQSGFSTHAIHSHDTWVISTTFLPSTNMILTASEEGDIKLWDFRMLTSDPLRTMRNTSAVRQLDVHPNLSIIACGSADHSINFMNLDGVDLGSVKYYEGFLGQRLGLASCMRFHPLLANLAVGTADSYLTVYSGNKTNAHYDCVFNF</sequence>
<dbReference type="PRINTS" id="PR01547">
    <property type="entry name" value="YEAST176DUF"/>
</dbReference>
<keyword evidence="2 4" id="KW-0853">WD repeat</keyword>
<dbReference type="GO" id="GO:0030674">
    <property type="term" value="F:protein-macromolecule adaptor activity"/>
    <property type="evidence" value="ECO:0000318"/>
    <property type="project" value="GO_Central"/>
</dbReference>
<dbReference type="SUPFAM" id="SSF50978">
    <property type="entry name" value="WD40 repeat-like"/>
    <property type="match status" value="1"/>
</dbReference>
<dbReference type="PANTHER" id="PTHR12848:SF16">
    <property type="entry name" value="REGULATORY-ASSOCIATED PROTEIN OF MTOR"/>
    <property type="match status" value="1"/>
</dbReference>
<evidence type="ECO:0000313" key="7">
    <source>
        <dbReference type="Ensembl" id="ENSCINP00000001261.3"/>
    </source>
</evidence>
<keyword evidence="8" id="KW-1185">Reference proteome</keyword>
<dbReference type="AlphaFoldDB" id="F6QRG3"/>
<dbReference type="OMA" id="HNYDKAR"/>
<accession>F6QRG3</accession>
<dbReference type="GO" id="GO:0071230">
    <property type="term" value="P:cellular response to amino acid stimulus"/>
    <property type="evidence" value="ECO:0000318"/>
    <property type="project" value="GO_Central"/>
</dbReference>
<evidence type="ECO:0000256" key="1">
    <source>
        <dbReference type="ARBA" id="ARBA00009257"/>
    </source>
</evidence>
<dbReference type="InterPro" id="IPR036322">
    <property type="entry name" value="WD40_repeat_dom_sf"/>
</dbReference>
<dbReference type="SMART" id="SM01302">
    <property type="entry name" value="Raptor_N"/>
    <property type="match status" value="1"/>
</dbReference>
<dbReference type="GO" id="GO:0005737">
    <property type="term" value="C:cytoplasm"/>
    <property type="evidence" value="ECO:0000318"/>
    <property type="project" value="GO_Central"/>
</dbReference>
<keyword evidence="3" id="KW-0677">Repeat</keyword>
<dbReference type="InterPro" id="IPR000357">
    <property type="entry name" value="HEAT"/>
</dbReference>
<comment type="similarity">
    <text evidence="1">Belongs to the WD repeat RAPTOR family.</text>
</comment>
<dbReference type="GO" id="GO:0031931">
    <property type="term" value="C:TORC1 complex"/>
    <property type="evidence" value="ECO:0000318"/>
    <property type="project" value="GO_Central"/>
</dbReference>
<feature type="repeat" description="WD" evidence="4">
    <location>
        <begin position="1069"/>
        <end position="1103"/>
    </location>
</feature>
<dbReference type="PANTHER" id="PTHR12848">
    <property type="entry name" value="REGULATORY-ASSOCIATED PROTEIN OF MTOR"/>
    <property type="match status" value="1"/>
</dbReference>
<dbReference type="InterPro" id="IPR004083">
    <property type="entry name" value="Raptor"/>
</dbReference>
<dbReference type="GO" id="GO:0030307">
    <property type="term" value="P:positive regulation of cell growth"/>
    <property type="evidence" value="ECO:0000318"/>
    <property type="project" value="GO_Central"/>
</dbReference>
<dbReference type="Gene3D" id="1.25.10.10">
    <property type="entry name" value="Leucine-rich Repeat Variant"/>
    <property type="match status" value="1"/>
</dbReference>
<reference evidence="7" key="2">
    <citation type="submission" date="2025-08" db="UniProtKB">
        <authorList>
            <consortium name="Ensembl"/>
        </authorList>
    </citation>
    <scope>IDENTIFICATION</scope>
</reference>
<dbReference type="Gene3D" id="2.130.10.10">
    <property type="entry name" value="YVTN repeat-like/Quinoprotein amine dehydrogenase"/>
    <property type="match status" value="2"/>
</dbReference>
<dbReference type="GeneTree" id="ENSGT00640000091541"/>
<feature type="compositionally biased region" description="Basic residues" evidence="5">
    <location>
        <begin position="850"/>
        <end position="864"/>
    </location>
</feature>
<feature type="compositionally biased region" description="Acidic residues" evidence="5">
    <location>
        <begin position="838"/>
        <end position="847"/>
    </location>
</feature>
<evidence type="ECO:0000313" key="8">
    <source>
        <dbReference type="Proteomes" id="UP000008144"/>
    </source>
</evidence>
<dbReference type="STRING" id="7719.ENSCINP00000001261"/>
<reference evidence="8" key="1">
    <citation type="journal article" date="2002" name="Science">
        <title>The draft genome of Ciona intestinalis: insights into chordate and vertebrate origins.</title>
        <authorList>
            <person name="Dehal P."/>
            <person name="Satou Y."/>
            <person name="Campbell R.K."/>
            <person name="Chapman J."/>
            <person name="Degnan B."/>
            <person name="De Tomaso A."/>
            <person name="Davidson B."/>
            <person name="Di Gregorio A."/>
            <person name="Gelpke M."/>
            <person name="Goodstein D.M."/>
            <person name="Harafuji N."/>
            <person name="Hastings K.E."/>
            <person name="Ho I."/>
            <person name="Hotta K."/>
            <person name="Huang W."/>
            <person name="Kawashima T."/>
            <person name="Lemaire P."/>
            <person name="Martinez D."/>
            <person name="Meinertzhagen I.A."/>
            <person name="Necula S."/>
            <person name="Nonaka M."/>
            <person name="Putnam N."/>
            <person name="Rash S."/>
            <person name="Saiga H."/>
            <person name="Satake M."/>
            <person name="Terry A."/>
            <person name="Yamada L."/>
            <person name="Wang H.G."/>
            <person name="Awazu S."/>
            <person name="Azumi K."/>
            <person name="Boore J."/>
            <person name="Branno M."/>
            <person name="Chin-Bow S."/>
            <person name="DeSantis R."/>
            <person name="Doyle S."/>
            <person name="Francino P."/>
            <person name="Keys D.N."/>
            <person name="Haga S."/>
            <person name="Hayashi H."/>
            <person name="Hino K."/>
            <person name="Imai K.S."/>
            <person name="Inaba K."/>
            <person name="Kano S."/>
            <person name="Kobayashi K."/>
            <person name="Kobayashi M."/>
            <person name="Lee B.I."/>
            <person name="Makabe K.W."/>
            <person name="Manohar C."/>
            <person name="Matassi G."/>
            <person name="Medina M."/>
            <person name="Mochizuki Y."/>
            <person name="Mount S."/>
            <person name="Morishita T."/>
            <person name="Miura S."/>
            <person name="Nakayama A."/>
            <person name="Nishizaka S."/>
            <person name="Nomoto H."/>
            <person name="Ohta F."/>
            <person name="Oishi K."/>
            <person name="Rigoutsos I."/>
            <person name="Sano M."/>
            <person name="Sasaki A."/>
            <person name="Sasakura Y."/>
            <person name="Shoguchi E."/>
            <person name="Shin-i T."/>
            <person name="Spagnuolo A."/>
            <person name="Stainier D."/>
            <person name="Suzuki M.M."/>
            <person name="Tassy O."/>
            <person name="Takatori N."/>
            <person name="Tokuoka M."/>
            <person name="Yagi K."/>
            <person name="Yoshizaki F."/>
            <person name="Wada S."/>
            <person name="Zhang C."/>
            <person name="Hyatt P.D."/>
            <person name="Larimer F."/>
            <person name="Detter C."/>
            <person name="Doggett N."/>
            <person name="Glavina T."/>
            <person name="Hawkins T."/>
            <person name="Richardson P."/>
            <person name="Lucas S."/>
            <person name="Kohara Y."/>
            <person name="Levine M."/>
            <person name="Satoh N."/>
            <person name="Rokhsar D.S."/>
        </authorList>
    </citation>
    <scope>NUCLEOTIDE SEQUENCE [LARGE SCALE GENOMIC DNA]</scope>
</reference>
<dbReference type="InterPro" id="IPR011989">
    <property type="entry name" value="ARM-like"/>
</dbReference>
<organism evidence="7 8">
    <name type="scientific">Ciona intestinalis</name>
    <name type="common">Transparent sea squirt</name>
    <name type="synonym">Ascidia intestinalis</name>
    <dbReference type="NCBI Taxonomy" id="7719"/>
    <lineage>
        <taxon>Eukaryota</taxon>
        <taxon>Metazoa</taxon>
        <taxon>Chordata</taxon>
        <taxon>Tunicata</taxon>
        <taxon>Ascidiacea</taxon>
        <taxon>Phlebobranchia</taxon>
        <taxon>Cionidae</taxon>
        <taxon>Ciona</taxon>
    </lineage>
</organism>
<gene>
    <name evidence="7" type="primary">LOC100176030</name>
</gene>
<dbReference type="Ensembl" id="ENSCINT00000001261.3">
    <property type="protein sequence ID" value="ENSCINP00000001261.3"/>
    <property type="gene ID" value="ENSCING00000000685.3"/>
</dbReference>
<feature type="compositionally biased region" description="Polar residues" evidence="5">
    <location>
        <begin position="867"/>
        <end position="880"/>
    </location>
</feature>
<dbReference type="Pfam" id="PF00400">
    <property type="entry name" value="WD40"/>
    <property type="match status" value="3"/>
</dbReference>
<dbReference type="Pfam" id="PF02985">
    <property type="entry name" value="HEAT"/>
    <property type="match status" value="1"/>
</dbReference>
<dbReference type="FunFam" id="2.130.10.10:FF:002221">
    <property type="entry name" value="regulatory-associated protein of mTOR-like isoform X1"/>
    <property type="match status" value="1"/>
</dbReference>
<feature type="region of interest" description="Disordered" evidence="5">
    <location>
        <begin position="826"/>
        <end position="880"/>
    </location>
</feature>